<evidence type="ECO:0000313" key="1">
    <source>
        <dbReference type="EMBL" id="ACB37725.1"/>
    </source>
</evidence>
<accession>B5L6J3</accession>
<dbReference type="AlphaFoldDB" id="B5L6J3"/>
<reference evidence="1" key="1">
    <citation type="journal article" date="2008" name="J. Bacteriol.">
        <title>Cloning and characterization of the tetrocarcin A gene cluster from Micromonospora chalcea NRRL 11289 reveals a highly conserved strategy for tetronate biosynthesis in spirotetronate antibiotics.</title>
        <authorList>
            <person name="Fang J."/>
            <person name="Zhang Y."/>
            <person name="Huang L."/>
            <person name="Jia X."/>
            <person name="Zhang Q."/>
            <person name="Zhang X."/>
            <person name="Tang G."/>
            <person name="Liu W."/>
        </authorList>
    </citation>
    <scope>NUCLEOTIDE SEQUENCE</scope>
    <source>
        <strain evidence="1">KY11091</strain>
    </source>
</reference>
<sequence length="109" mass="12452">MGRPGSFNPALAPAARIIPVRSRTQNTICPLLIRYLAELGYACWTMSGVPLPPLERSQFRDEVIEVGPPPGHPERLSTAPPTRVERRLWRQLRKNRTARSWSRFAFFRG</sequence>
<organism evidence="1">
    <name type="scientific">Micromonospora chalcea</name>
    <dbReference type="NCBI Taxonomy" id="1874"/>
    <lineage>
        <taxon>Bacteria</taxon>
        <taxon>Bacillati</taxon>
        <taxon>Actinomycetota</taxon>
        <taxon>Actinomycetes</taxon>
        <taxon>Micromonosporales</taxon>
        <taxon>Micromonosporaceae</taxon>
        <taxon>Micromonospora</taxon>
    </lineage>
</organism>
<protein>
    <submittedName>
        <fullName evidence="1">Uncharacterized protein</fullName>
    </submittedName>
</protein>
<dbReference type="EMBL" id="EU443633">
    <property type="protein sequence ID" value="ACB37725.1"/>
    <property type="molecule type" value="Genomic_DNA"/>
</dbReference>
<name>B5L6J3_MICCH</name>
<dbReference type="InterPro" id="IPR045701">
    <property type="entry name" value="DUF6059"/>
</dbReference>
<dbReference type="Pfam" id="PF19534">
    <property type="entry name" value="DUF6059"/>
    <property type="match status" value="1"/>
</dbReference>
<proteinExistence type="predicted"/>